<dbReference type="AlphaFoldDB" id="A0A0C3FSE9"/>
<dbReference type="EMBL" id="KN832980">
    <property type="protein sequence ID" value="KIM87110.1"/>
    <property type="molecule type" value="Genomic_DNA"/>
</dbReference>
<name>A0A0C3FSE9_PILCF</name>
<dbReference type="InParanoid" id="A0A0C3FSE9"/>
<sequence>MDHCDQFRNKSMVTLNTSELSCDQQDSVYQVHLSLFVRRENMLHNKTTFYFDQIQNTTNSRSIIN</sequence>
<reference evidence="1 2" key="1">
    <citation type="submission" date="2014-04" db="EMBL/GenBank/DDBJ databases">
        <authorList>
            <consortium name="DOE Joint Genome Institute"/>
            <person name="Kuo A."/>
            <person name="Tarkka M."/>
            <person name="Buscot F."/>
            <person name="Kohler A."/>
            <person name="Nagy L.G."/>
            <person name="Floudas D."/>
            <person name="Copeland A."/>
            <person name="Barry K.W."/>
            <person name="Cichocki N."/>
            <person name="Veneault-Fourrey C."/>
            <person name="LaButti K."/>
            <person name="Lindquist E.A."/>
            <person name="Lipzen A."/>
            <person name="Lundell T."/>
            <person name="Morin E."/>
            <person name="Murat C."/>
            <person name="Sun H."/>
            <person name="Tunlid A."/>
            <person name="Henrissat B."/>
            <person name="Grigoriev I.V."/>
            <person name="Hibbett D.S."/>
            <person name="Martin F."/>
            <person name="Nordberg H.P."/>
            <person name="Cantor M.N."/>
            <person name="Hua S.X."/>
        </authorList>
    </citation>
    <scope>NUCLEOTIDE SEQUENCE [LARGE SCALE GENOMIC DNA]</scope>
    <source>
        <strain evidence="1 2">F 1598</strain>
    </source>
</reference>
<gene>
    <name evidence="1" type="ORF">PILCRDRAFT_299000</name>
</gene>
<evidence type="ECO:0000313" key="2">
    <source>
        <dbReference type="Proteomes" id="UP000054166"/>
    </source>
</evidence>
<proteinExistence type="predicted"/>
<dbReference type="HOGENOM" id="CLU_2850484_0_0_1"/>
<accession>A0A0C3FSE9</accession>
<evidence type="ECO:0000313" key="1">
    <source>
        <dbReference type="EMBL" id="KIM87110.1"/>
    </source>
</evidence>
<dbReference type="Proteomes" id="UP000054166">
    <property type="component" value="Unassembled WGS sequence"/>
</dbReference>
<reference evidence="2" key="2">
    <citation type="submission" date="2015-01" db="EMBL/GenBank/DDBJ databases">
        <title>Evolutionary Origins and Diversification of the Mycorrhizal Mutualists.</title>
        <authorList>
            <consortium name="DOE Joint Genome Institute"/>
            <consortium name="Mycorrhizal Genomics Consortium"/>
            <person name="Kohler A."/>
            <person name="Kuo A."/>
            <person name="Nagy L.G."/>
            <person name="Floudas D."/>
            <person name="Copeland A."/>
            <person name="Barry K.W."/>
            <person name="Cichocki N."/>
            <person name="Veneault-Fourrey C."/>
            <person name="LaButti K."/>
            <person name="Lindquist E.A."/>
            <person name="Lipzen A."/>
            <person name="Lundell T."/>
            <person name="Morin E."/>
            <person name="Murat C."/>
            <person name="Riley R."/>
            <person name="Ohm R."/>
            <person name="Sun H."/>
            <person name="Tunlid A."/>
            <person name="Henrissat B."/>
            <person name="Grigoriev I.V."/>
            <person name="Hibbett D.S."/>
            <person name="Martin F."/>
        </authorList>
    </citation>
    <scope>NUCLEOTIDE SEQUENCE [LARGE SCALE GENOMIC DNA]</scope>
    <source>
        <strain evidence="2">F 1598</strain>
    </source>
</reference>
<protein>
    <submittedName>
        <fullName evidence="1">Uncharacterized protein</fullName>
    </submittedName>
</protein>
<organism evidence="1 2">
    <name type="scientific">Piloderma croceum (strain F 1598)</name>
    <dbReference type="NCBI Taxonomy" id="765440"/>
    <lineage>
        <taxon>Eukaryota</taxon>
        <taxon>Fungi</taxon>
        <taxon>Dikarya</taxon>
        <taxon>Basidiomycota</taxon>
        <taxon>Agaricomycotina</taxon>
        <taxon>Agaricomycetes</taxon>
        <taxon>Agaricomycetidae</taxon>
        <taxon>Atheliales</taxon>
        <taxon>Atheliaceae</taxon>
        <taxon>Piloderma</taxon>
    </lineage>
</organism>
<keyword evidence="2" id="KW-1185">Reference proteome</keyword>